<dbReference type="PANTHER" id="PTHR47764">
    <property type="entry name" value="UBIQUITIN-LIKE-SPECIFIC PROTEASE 2B-RELATED"/>
    <property type="match status" value="1"/>
</dbReference>
<feature type="compositionally biased region" description="Basic and acidic residues" evidence="4">
    <location>
        <begin position="284"/>
        <end position="294"/>
    </location>
</feature>
<dbReference type="Gene3D" id="3.40.395.10">
    <property type="entry name" value="Adenoviral Proteinase, Chain A"/>
    <property type="match status" value="1"/>
</dbReference>
<evidence type="ECO:0000256" key="4">
    <source>
        <dbReference type="SAM" id="MobiDB-lite"/>
    </source>
</evidence>
<keyword evidence="3" id="KW-0378">Hydrolase</keyword>
<dbReference type="EMBL" id="JALLPJ020000986">
    <property type="protein sequence ID" value="KAL3778429.1"/>
    <property type="molecule type" value="Genomic_DNA"/>
</dbReference>
<dbReference type="GO" id="GO:0006508">
    <property type="term" value="P:proteolysis"/>
    <property type="evidence" value="ECO:0007669"/>
    <property type="project" value="UniProtKB-KW"/>
</dbReference>
<feature type="compositionally biased region" description="Low complexity" evidence="4">
    <location>
        <begin position="167"/>
        <end position="176"/>
    </location>
</feature>
<feature type="compositionally biased region" description="Polar residues" evidence="4">
    <location>
        <begin position="891"/>
        <end position="900"/>
    </location>
</feature>
<comment type="similarity">
    <text evidence="1">Belongs to the peptidase C48 family.</text>
</comment>
<feature type="compositionally biased region" description="Basic and acidic residues" evidence="4">
    <location>
        <begin position="57"/>
        <end position="105"/>
    </location>
</feature>
<feature type="region of interest" description="Disordered" evidence="4">
    <location>
        <begin position="804"/>
        <end position="823"/>
    </location>
</feature>
<feature type="compositionally biased region" description="Polar residues" evidence="4">
    <location>
        <begin position="107"/>
        <end position="135"/>
    </location>
</feature>
<feature type="compositionally biased region" description="Basic and acidic residues" evidence="4">
    <location>
        <begin position="137"/>
        <end position="154"/>
    </location>
</feature>
<feature type="compositionally biased region" description="Basic and acidic residues" evidence="4">
    <location>
        <begin position="441"/>
        <end position="453"/>
    </location>
</feature>
<dbReference type="Proteomes" id="UP001530400">
    <property type="component" value="Unassembled WGS sequence"/>
</dbReference>
<dbReference type="AlphaFoldDB" id="A0ABD3NRJ7"/>
<comment type="caution">
    <text evidence="6">The sequence shown here is derived from an EMBL/GenBank/DDBJ whole genome shotgun (WGS) entry which is preliminary data.</text>
</comment>
<accession>A0ABD3NRJ7</accession>
<reference evidence="6 7" key="1">
    <citation type="submission" date="2024-10" db="EMBL/GenBank/DDBJ databases">
        <title>Updated reference genomes for cyclostephanoid diatoms.</title>
        <authorList>
            <person name="Roberts W.R."/>
            <person name="Alverson A.J."/>
        </authorList>
    </citation>
    <scope>NUCLEOTIDE SEQUENCE [LARGE SCALE GENOMIC DNA]</scope>
    <source>
        <strain evidence="6 7">AJA010-31</strain>
    </source>
</reference>
<evidence type="ECO:0000313" key="7">
    <source>
        <dbReference type="Proteomes" id="UP001530400"/>
    </source>
</evidence>
<evidence type="ECO:0000256" key="2">
    <source>
        <dbReference type="ARBA" id="ARBA00022670"/>
    </source>
</evidence>
<dbReference type="Pfam" id="PF02902">
    <property type="entry name" value="Peptidase_C48"/>
    <property type="match status" value="1"/>
</dbReference>
<feature type="compositionally biased region" description="Basic and acidic residues" evidence="4">
    <location>
        <begin position="205"/>
        <end position="214"/>
    </location>
</feature>
<feature type="compositionally biased region" description="Basic and acidic residues" evidence="4">
    <location>
        <begin position="483"/>
        <end position="512"/>
    </location>
</feature>
<feature type="compositionally biased region" description="Acidic residues" evidence="4">
    <location>
        <begin position="601"/>
        <end position="612"/>
    </location>
</feature>
<dbReference type="PANTHER" id="PTHR47764:SF2">
    <property type="entry name" value="UBIQUITIN-LIKE PROTEASE FAMILY PROFILE DOMAIN-CONTAINING PROTEIN"/>
    <property type="match status" value="1"/>
</dbReference>
<feature type="compositionally biased region" description="Polar residues" evidence="4">
    <location>
        <begin position="269"/>
        <end position="279"/>
    </location>
</feature>
<dbReference type="SUPFAM" id="SSF54001">
    <property type="entry name" value="Cysteine proteinases"/>
    <property type="match status" value="1"/>
</dbReference>
<feature type="compositionally biased region" description="Basic and acidic residues" evidence="4">
    <location>
        <begin position="345"/>
        <end position="358"/>
    </location>
</feature>
<feature type="domain" description="Ubiquitin-like protease family profile" evidence="5">
    <location>
        <begin position="902"/>
        <end position="1098"/>
    </location>
</feature>
<dbReference type="InterPro" id="IPR003653">
    <property type="entry name" value="Peptidase_C48_C"/>
</dbReference>
<dbReference type="GO" id="GO:0008233">
    <property type="term" value="F:peptidase activity"/>
    <property type="evidence" value="ECO:0007669"/>
    <property type="project" value="UniProtKB-KW"/>
</dbReference>
<sequence length="1203" mass="137305">MDFDEVDQLLKNKPPRAEHARAKHGRKGKPVAKPKSMIYDDISDNDSDASKFSRGAAHRDSNSSSEREEQKRERVKQQLQKRQQEQLAQRRREQKSQWEQERDVQDLTGTSTPVRQRSSFDGISLWSNEKTNQIIRQMDEQGLLHHDDDVEDSVRGPPKGRRGQKHLQNSLSNLQSGSRNGRMLSRDRNSHRQSKQQNGDFLDEAIGRQRDHASAAEFRSPNNFTGKMGSNMDTILGTNNQRFGHTRPEKRFGGASTESIRSRKKKDQIQMNSTTQKQKNFFDGVDKQKKEKQNDYVAIPAIDLREDDDDTGMPLGNDTSMDAIKDFIQADDERNSPTGKRKERGSRVEELEVAESNRSKMRSGRRGGADSPLDVDMEDVSERKDCGSEGAYDDDDDDDDVDNVMSALSSCYNPPSRDDYVDMENARRKSSNGRSNVNYAEYREQASNYERDASSNFALVRVNDREPKGSRKKAAKSGGRTARALEEGFRSKDPLEDYDSDDGKKKKVDSDKTLAMLKKSGMRQASPLPSTTVNDGWLGRRSPSEIKKNKKRRSKTKSLSQDSSLDTEYHNSPPKRTTRRSKSKAKVEGSTNDNAITIDDSSSEESSVENDDVEAAAISEEADEVELLSQGTLTRSMRATGDLLSIDIARIAIGKKVFRSKCALKLQLGTKDPYLLIVFTNEQSKKVEIKVYLKVDDLKEFRYYVVDEKDESDAYDDSLSIIAMCVKPSRQNKLLEYKEWYDGDLDVDDSDTKYITMELRDTDQFNEILATKIMSHDELALYCMQGDIKFHDLDNYTKALVKDDNAEKAKRRSGPRTRSRGKNKVLSDAENKLLVVYPFKVEEEHLQRVSSELKELGGDRLGVDEVIVDVAMADASEEDTEVEDGEENNRVESGSSSRTHYLSIRQDDKERLEPGQFLNDTLVDFWMSWISRNHSSSTGNQVHFFTSHFLTTIQEEGPEGVKSWTQNKKRTIPVFEKKFLFVPVNGDLHWSLCVIVNPGKILQTYYKDADDMTDEEKEKTEWPCILFLDSLKMHRKMKVARQLRQWLNFEWNRSTNDEDGFEKNPFTENKMALVAPRVPYQDNGCDCGVFVCRYAYNLYLMRNQIFSFADIEDHFKTLITEGPAFDFDMRDIARIREEIKVLVNALSPLYHAYKKEEKAQRAAAKTKEKVSSKAPGQEVAEISDEKENSPVQHADLSDEETAL</sequence>
<feature type="compositionally biased region" description="Basic residues" evidence="4">
    <location>
        <begin position="809"/>
        <end position="823"/>
    </location>
</feature>
<keyword evidence="7" id="KW-1185">Reference proteome</keyword>
<evidence type="ECO:0000256" key="3">
    <source>
        <dbReference type="ARBA" id="ARBA00022801"/>
    </source>
</evidence>
<feature type="compositionally biased region" description="Basic residues" evidence="4">
    <location>
        <begin position="21"/>
        <end position="32"/>
    </location>
</feature>
<feature type="compositionally biased region" description="Basic and acidic residues" evidence="4">
    <location>
        <begin position="416"/>
        <end position="427"/>
    </location>
</feature>
<dbReference type="InterPro" id="IPR038765">
    <property type="entry name" value="Papain-like_cys_pep_sf"/>
</dbReference>
<evidence type="ECO:0000256" key="1">
    <source>
        <dbReference type="ARBA" id="ARBA00005234"/>
    </source>
</evidence>
<keyword evidence="2" id="KW-0645">Protease</keyword>
<dbReference type="PROSITE" id="PS50600">
    <property type="entry name" value="ULP_PROTEASE"/>
    <property type="match status" value="1"/>
</dbReference>
<feature type="region of interest" description="Disordered" evidence="4">
    <location>
        <begin position="306"/>
        <end position="612"/>
    </location>
</feature>
<feature type="region of interest" description="Disordered" evidence="4">
    <location>
        <begin position="1163"/>
        <end position="1203"/>
    </location>
</feature>
<gene>
    <name evidence="6" type="ORF">ACHAWO_002830</name>
</gene>
<name>A0ABD3NRJ7_9STRA</name>
<feature type="region of interest" description="Disordered" evidence="4">
    <location>
        <begin position="1"/>
        <end position="294"/>
    </location>
</feature>
<evidence type="ECO:0000259" key="5">
    <source>
        <dbReference type="PROSITE" id="PS50600"/>
    </source>
</evidence>
<evidence type="ECO:0000313" key="6">
    <source>
        <dbReference type="EMBL" id="KAL3778429.1"/>
    </source>
</evidence>
<feature type="compositionally biased region" description="Acidic residues" evidence="4">
    <location>
        <begin position="391"/>
        <end position="402"/>
    </location>
</feature>
<proteinExistence type="inferred from homology"/>
<organism evidence="6 7">
    <name type="scientific">Cyclotella atomus</name>
    <dbReference type="NCBI Taxonomy" id="382360"/>
    <lineage>
        <taxon>Eukaryota</taxon>
        <taxon>Sar</taxon>
        <taxon>Stramenopiles</taxon>
        <taxon>Ochrophyta</taxon>
        <taxon>Bacillariophyta</taxon>
        <taxon>Coscinodiscophyceae</taxon>
        <taxon>Thalassiosirophycidae</taxon>
        <taxon>Stephanodiscales</taxon>
        <taxon>Stephanodiscaceae</taxon>
        <taxon>Cyclotella</taxon>
    </lineage>
</organism>
<feature type="compositionally biased region" description="Polar residues" evidence="4">
    <location>
        <begin position="231"/>
        <end position="243"/>
    </location>
</feature>
<protein>
    <recommendedName>
        <fullName evidence="5">Ubiquitin-like protease family profile domain-containing protein</fullName>
    </recommendedName>
</protein>
<feature type="region of interest" description="Disordered" evidence="4">
    <location>
        <begin position="874"/>
        <end position="900"/>
    </location>
</feature>
<feature type="compositionally biased region" description="Acidic residues" evidence="4">
    <location>
        <begin position="875"/>
        <end position="886"/>
    </location>
</feature>